<dbReference type="EMBL" id="JAJAGQ010000005">
    <property type="protein sequence ID" value="KAJ8563352.1"/>
    <property type="molecule type" value="Genomic_DNA"/>
</dbReference>
<dbReference type="InterPro" id="IPR000504">
    <property type="entry name" value="RRM_dom"/>
</dbReference>
<reference evidence="6" key="1">
    <citation type="journal article" date="2023" name="Proc. Natl. Acad. Sci. U.S.A.">
        <title>Genomic and structural basis for evolution of tropane alkaloid biosynthesis.</title>
        <authorList>
            <person name="Wanga Y.-J."/>
            <person name="Taina T."/>
            <person name="Yua J.-Y."/>
            <person name="Lia J."/>
            <person name="Xua B."/>
            <person name="Chenc J."/>
            <person name="D'Auriad J.C."/>
            <person name="Huanga J.-P."/>
            <person name="Huanga S.-X."/>
        </authorList>
    </citation>
    <scope>NUCLEOTIDE SEQUENCE [LARGE SCALE GENOMIC DNA]</scope>
    <source>
        <strain evidence="6">cv. KIB-2019</strain>
    </source>
</reference>
<dbReference type="InterPro" id="IPR036378">
    <property type="entry name" value="FAS1_dom_sf"/>
</dbReference>
<dbReference type="Pfam" id="PF02469">
    <property type="entry name" value="Fasciclin"/>
    <property type="match status" value="1"/>
</dbReference>
<dbReference type="InterPro" id="IPR035979">
    <property type="entry name" value="RBD_domain_sf"/>
</dbReference>
<evidence type="ECO:0000256" key="2">
    <source>
        <dbReference type="PROSITE-ProRule" id="PRU00176"/>
    </source>
</evidence>
<proteinExistence type="inferred from homology"/>
<dbReference type="SUPFAM" id="SSF54928">
    <property type="entry name" value="RNA-binding domain, RBD"/>
    <property type="match status" value="1"/>
</dbReference>
<dbReference type="Pfam" id="PF00076">
    <property type="entry name" value="RRM_1"/>
    <property type="match status" value="1"/>
</dbReference>
<protein>
    <recommendedName>
        <fullName evidence="7">RRM domain-containing protein</fullName>
    </recommendedName>
</protein>
<dbReference type="InterPro" id="IPR000782">
    <property type="entry name" value="FAS1_domain"/>
</dbReference>
<name>A0A9Q1MLS9_9SOLA</name>
<dbReference type="SUPFAM" id="SSF82153">
    <property type="entry name" value="FAS1 domain"/>
    <property type="match status" value="1"/>
</dbReference>
<gene>
    <name evidence="5" type="ORF">K7X08_031804</name>
</gene>
<dbReference type="Gene3D" id="3.30.70.330">
    <property type="match status" value="1"/>
</dbReference>
<dbReference type="PROSITE" id="PS50102">
    <property type="entry name" value="RRM"/>
    <property type="match status" value="1"/>
</dbReference>
<comment type="caution">
    <text evidence="5">The sequence shown here is derived from an EMBL/GenBank/DDBJ whole genome shotgun (WGS) entry which is preliminary data.</text>
</comment>
<evidence type="ECO:0000259" key="4">
    <source>
        <dbReference type="PROSITE" id="PS50213"/>
    </source>
</evidence>
<sequence length="469" mass="50344">MSVKTVQASNVSLGAKELDIKEFFSFSGDIEYLEMKGENERSQVAYVTFKDPQSAETAVLLSGSTIVDQSISIVLAPDYKLPPTASVPPVPTGSTNAPAIEKAEDVVSSMFAKGFILGKDAVDKAKALDEKHKITSTTSATVASLDKKYGLSEKITTGATIVNHKVKEMDQKFQVSEKSKSAFAVAEQTVSNAGFSIMKNRYALTGVTWAAGAFSRVTKAAGELGQKTKEKLAEEERRTFTRGHAQEQTATSTKDILQAIEEMRTANYFTFVMLINMAPADLIQGGITFLMPRDRTLSQTLIQENEVADFLLQHSIPSPLLFDHLEHFPTGSMIPTSKPDLVLRITNSGNMRFFLNNARVISPNICTKSVSIRCHGIDQVLEAATLASDHNASLPVPPPSHNVTSPPLGLATSPPVISTPSAPQPISSSINPIPSSSPPLKSAAQSAVALSQTGINGLIWLLMAVKLSL</sequence>
<feature type="domain" description="RRM" evidence="3">
    <location>
        <begin position="4"/>
        <end position="78"/>
    </location>
</feature>
<dbReference type="SMART" id="SM00360">
    <property type="entry name" value="RRM"/>
    <property type="match status" value="1"/>
</dbReference>
<dbReference type="PANTHER" id="PTHR32343:SF46">
    <property type="entry name" value="BINDING PARTNER OF ACD11 1-LIKE ISOFORM X1"/>
    <property type="match status" value="1"/>
</dbReference>
<organism evidence="5 6">
    <name type="scientific">Anisodus acutangulus</name>
    <dbReference type="NCBI Taxonomy" id="402998"/>
    <lineage>
        <taxon>Eukaryota</taxon>
        <taxon>Viridiplantae</taxon>
        <taxon>Streptophyta</taxon>
        <taxon>Embryophyta</taxon>
        <taxon>Tracheophyta</taxon>
        <taxon>Spermatophyta</taxon>
        <taxon>Magnoliopsida</taxon>
        <taxon>eudicotyledons</taxon>
        <taxon>Gunneridae</taxon>
        <taxon>Pentapetalae</taxon>
        <taxon>asterids</taxon>
        <taxon>lamiids</taxon>
        <taxon>Solanales</taxon>
        <taxon>Solanaceae</taxon>
        <taxon>Solanoideae</taxon>
        <taxon>Hyoscyameae</taxon>
        <taxon>Anisodus</taxon>
    </lineage>
</organism>
<dbReference type="InterPro" id="IPR012677">
    <property type="entry name" value="Nucleotide-bd_a/b_plait_sf"/>
</dbReference>
<evidence type="ECO:0008006" key="7">
    <source>
        <dbReference type="Google" id="ProtNLM"/>
    </source>
</evidence>
<dbReference type="AlphaFoldDB" id="A0A9Q1MLS9"/>
<keyword evidence="6" id="KW-1185">Reference proteome</keyword>
<dbReference type="OrthoDB" id="7763451at2759"/>
<dbReference type="GO" id="GO:0003723">
    <property type="term" value="F:RNA binding"/>
    <property type="evidence" value="ECO:0007669"/>
    <property type="project" value="UniProtKB-UniRule"/>
</dbReference>
<evidence type="ECO:0000313" key="6">
    <source>
        <dbReference type="Proteomes" id="UP001152561"/>
    </source>
</evidence>
<dbReference type="PROSITE" id="PS50213">
    <property type="entry name" value="FAS1"/>
    <property type="match status" value="1"/>
</dbReference>
<keyword evidence="2" id="KW-0694">RNA-binding</keyword>
<accession>A0A9Q1MLS9</accession>
<comment type="similarity">
    <text evidence="1">Belongs to the fasciclin-like AGP family.</text>
</comment>
<dbReference type="Proteomes" id="UP001152561">
    <property type="component" value="Unassembled WGS sequence"/>
</dbReference>
<dbReference type="Gene3D" id="2.30.180.10">
    <property type="entry name" value="FAS1 domain"/>
    <property type="match status" value="1"/>
</dbReference>
<evidence type="ECO:0000259" key="3">
    <source>
        <dbReference type="PROSITE" id="PS50102"/>
    </source>
</evidence>
<dbReference type="PANTHER" id="PTHR32343">
    <property type="entry name" value="SERINE/ARGININE-RICH SPLICING FACTOR"/>
    <property type="match status" value="1"/>
</dbReference>
<evidence type="ECO:0000256" key="1">
    <source>
        <dbReference type="ARBA" id="ARBA00007843"/>
    </source>
</evidence>
<evidence type="ECO:0000313" key="5">
    <source>
        <dbReference type="EMBL" id="KAJ8563352.1"/>
    </source>
</evidence>
<dbReference type="SMART" id="SM00554">
    <property type="entry name" value="FAS1"/>
    <property type="match status" value="1"/>
</dbReference>
<feature type="domain" description="FAS1" evidence="4">
    <location>
        <begin position="253"/>
        <end position="381"/>
    </location>
</feature>